<name>A0A8G0LI70_9HYPO</name>
<evidence type="ECO:0000313" key="2">
    <source>
        <dbReference type="EMBL" id="QYT01275.1"/>
    </source>
</evidence>
<feature type="region of interest" description="Disordered" evidence="1">
    <location>
        <begin position="17"/>
        <end position="60"/>
    </location>
</feature>
<protein>
    <submittedName>
        <fullName evidence="2">Uncharacterized protein</fullName>
    </submittedName>
</protein>
<dbReference type="Proteomes" id="UP000826661">
    <property type="component" value="Chromosome IV"/>
</dbReference>
<reference evidence="2 3" key="1">
    <citation type="journal article" date="2021" name="BMC Genomics">
        <title>Telomere-to-telomere genome assembly of asparaginase-producing Trichoderma simmonsii.</title>
        <authorList>
            <person name="Chung D."/>
            <person name="Kwon Y.M."/>
            <person name="Yang Y."/>
        </authorList>
    </citation>
    <scope>NUCLEOTIDE SEQUENCE [LARGE SCALE GENOMIC DNA]</scope>
    <source>
        <strain evidence="2 3">GH-Sj1</strain>
    </source>
</reference>
<sequence length="60" mass="6581">MFMLSIVTCGGSIRDPGTIHRSRQQKRKRFVWDSLTGRGGRTGVPSIQPPLPEAESASLL</sequence>
<dbReference type="AlphaFoldDB" id="A0A8G0LI70"/>
<evidence type="ECO:0000313" key="3">
    <source>
        <dbReference type="Proteomes" id="UP000826661"/>
    </source>
</evidence>
<keyword evidence="3" id="KW-1185">Reference proteome</keyword>
<proteinExistence type="predicted"/>
<dbReference type="EMBL" id="CP075867">
    <property type="protein sequence ID" value="QYT01275.1"/>
    <property type="molecule type" value="Genomic_DNA"/>
</dbReference>
<gene>
    <name evidence="2" type="ORF">H0G86_008319</name>
</gene>
<evidence type="ECO:0000256" key="1">
    <source>
        <dbReference type="SAM" id="MobiDB-lite"/>
    </source>
</evidence>
<organism evidence="2 3">
    <name type="scientific">Trichoderma simmonsii</name>
    <dbReference type="NCBI Taxonomy" id="1491479"/>
    <lineage>
        <taxon>Eukaryota</taxon>
        <taxon>Fungi</taxon>
        <taxon>Dikarya</taxon>
        <taxon>Ascomycota</taxon>
        <taxon>Pezizomycotina</taxon>
        <taxon>Sordariomycetes</taxon>
        <taxon>Hypocreomycetidae</taxon>
        <taxon>Hypocreales</taxon>
        <taxon>Hypocreaceae</taxon>
        <taxon>Trichoderma</taxon>
    </lineage>
</organism>
<feature type="compositionally biased region" description="Basic residues" evidence="1">
    <location>
        <begin position="20"/>
        <end position="29"/>
    </location>
</feature>
<accession>A0A8G0LI70</accession>